<keyword evidence="3" id="KW-1185">Reference proteome</keyword>
<feature type="region of interest" description="Disordered" evidence="1">
    <location>
        <begin position="72"/>
        <end position="98"/>
    </location>
</feature>
<dbReference type="AlphaFoldDB" id="F6TT12"/>
<organism evidence="2 3">
    <name type="scientific">Ciona intestinalis</name>
    <name type="common">Transparent sea squirt</name>
    <name type="synonym">Ascidia intestinalis</name>
    <dbReference type="NCBI Taxonomy" id="7719"/>
    <lineage>
        <taxon>Eukaryota</taxon>
        <taxon>Metazoa</taxon>
        <taxon>Chordata</taxon>
        <taxon>Tunicata</taxon>
        <taxon>Ascidiacea</taxon>
        <taxon>Phlebobranchia</taxon>
        <taxon>Cionidae</taxon>
        <taxon>Ciona</taxon>
    </lineage>
</organism>
<reference evidence="2" key="3">
    <citation type="submission" date="2025-08" db="UniProtKB">
        <authorList>
            <consortium name="Ensembl"/>
        </authorList>
    </citation>
    <scope>IDENTIFICATION</scope>
</reference>
<feature type="region of interest" description="Disordered" evidence="1">
    <location>
        <begin position="115"/>
        <end position="134"/>
    </location>
</feature>
<feature type="compositionally biased region" description="Polar residues" evidence="1">
    <location>
        <begin position="568"/>
        <end position="593"/>
    </location>
</feature>
<dbReference type="Proteomes" id="UP000008144">
    <property type="component" value="Chromosome 9"/>
</dbReference>
<feature type="compositionally biased region" description="Polar residues" evidence="1">
    <location>
        <begin position="430"/>
        <end position="446"/>
    </location>
</feature>
<feature type="region of interest" description="Disordered" evidence="1">
    <location>
        <begin position="251"/>
        <end position="271"/>
    </location>
</feature>
<feature type="region of interest" description="Disordered" evidence="1">
    <location>
        <begin position="636"/>
        <end position="697"/>
    </location>
</feature>
<dbReference type="HOGENOM" id="CLU_395305_0_0_1"/>
<feature type="region of interest" description="Disordered" evidence="1">
    <location>
        <begin position="286"/>
        <end position="328"/>
    </location>
</feature>
<feature type="compositionally biased region" description="Basic and acidic residues" evidence="1">
    <location>
        <begin position="17"/>
        <end position="29"/>
    </location>
</feature>
<feature type="compositionally biased region" description="Low complexity" evidence="1">
    <location>
        <begin position="467"/>
        <end position="477"/>
    </location>
</feature>
<evidence type="ECO:0000313" key="2">
    <source>
        <dbReference type="Ensembl" id="ENSCINP00000024095.2"/>
    </source>
</evidence>
<reference evidence="3" key="1">
    <citation type="journal article" date="2002" name="Science">
        <title>The draft genome of Ciona intestinalis: insights into chordate and vertebrate origins.</title>
        <authorList>
            <person name="Dehal P."/>
            <person name="Satou Y."/>
            <person name="Campbell R.K."/>
            <person name="Chapman J."/>
            <person name="Degnan B."/>
            <person name="De Tomaso A."/>
            <person name="Davidson B."/>
            <person name="Di Gregorio A."/>
            <person name="Gelpke M."/>
            <person name="Goodstein D.M."/>
            <person name="Harafuji N."/>
            <person name="Hastings K.E."/>
            <person name="Ho I."/>
            <person name="Hotta K."/>
            <person name="Huang W."/>
            <person name="Kawashima T."/>
            <person name="Lemaire P."/>
            <person name="Martinez D."/>
            <person name="Meinertzhagen I.A."/>
            <person name="Necula S."/>
            <person name="Nonaka M."/>
            <person name="Putnam N."/>
            <person name="Rash S."/>
            <person name="Saiga H."/>
            <person name="Satake M."/>
            <person name="Terry A."/>
            <person name="Yamada L."/>
            <person name="Wang H.G."/>
            <person name="Awazu S."/>
            <person name="Azumi K."/>
            <person name="Boore J."/>
            <person name="Branno M."/>
            <person name="Chin-Bow S."/>
            <person name="DeSantis R."/>
            <person name="Doyle S."/>
            <person name="Francino P."/>
            <person name="Keys D.N."/>
            <person name="Haga S."/>
            <person name="Hayashi H."/>
            <person name="Hino K."/>
            <person name="Imai K.S."/>
            <person name="Inaba K."/>
            <person name="Kano S."/>
            <person name="Kobayashi K."/>
            <person name="Kobayashi M."/>
            <person name="Lee B.I."/>
            <person name="Makabe K.W."/>
            <person name="Manohar C."/>
            <person name="Matassi G."/>
            <person name="Medina M."/>
            <person name="Mochizuki Y."/>
            <person name="Mount S."/>
            <person name="Morishita T."/>
            <person name="Miura S."/>
            <person name="Nakayama A."/>
            <person name="Nishizaka S."/>
            <person name="Nomoto H."/>
            <person name="Ohta F."/>
            <person name="Oishi K."/>
            <person name="Rigoutsos I."/>
            <person name="Sano M."/>
            <person name="Sasaki A."/>
            <person name="Sasakura Y."/>
            <person name="Shoguchi E."/>
            <person name="Shin-i T."/>
            <person name="Spagnuolo A."/>
            <person name="Stainier D."/>
            <person name="Suzuki M.M."/>
            <person name="Tassy O."/>
            <person name="Takatori N."/>
            <person name="Tokuoka M."/>
            <person name="Yagi K."/>
            <person name="Yoshizaki F."/>
            <person name="Wada S."/>
            <person name="Zhang C."/>
            <person name="Hyatt P.D."/>
            <person name="Larimer F."/>
            <person name="Detter C."/>
            <person name="Doggett N."/>
            <person name="Glavina T."/>
            <person name="Hawkins T."/>
            <person name="Richardson P."/>
            <person name="Lucas S."/>
            <person name="Kohara Y."/>
            <person name="Levine M."/>
            <person name="Satoh N."/>
            <person name="Rokhsar D.S."/>
        </authorList>
    </citation>
    <scope>NUCLEOTIDE SEQUENCE [LARGE SCALE GENOMIC DNA]</scope>
</reference>
<dbReference type="GeneTree" id="ENSGT00530000068658"/>
<feature type="region of interest" description="Disordered" evidence="1">
    <location>
        <begin position="1"/>
        <end position="54"/>
    </location>
</feature>
<feature type="region of interest" description="Disordered" evidence="1">
    <location>
        <begin position="463"/>
        <end position="614"/>
    </location>
</feature>
<feature type="region of interest" description="Disordered" evidence="1">
    <location>
        <begin position="380"/>
        <end position="446"/>
    </location>
</feature>
<sequence>MKAKFGKSNLGNKSGSKKSEEENVLEKTESSLPVKAASSLIDPRTLSLEPNSYLKPTVDGVLDDKRSKLKLGNNSDAAVGRKLSRPFPNQPLANQQSKGQLLNVVEEVVSDEGFAEGSTIERAEKEQTSEKDVNETNCESRYVDITVQKQEQRNCLNKNPAEIGIKNQPKKNNSYWYDNVVSIGSGSNKQFKVLMTETTFDEDGITRSNCLKQKHTRLRMKEEPPYENYPLVTSSMGQLAPPSYEHVILTRSQKSDNPRPTSVSYNSQNQNREVIATGVTIVRSPQQKAFKPKVESKPTKTTTAFDRIMKSVGHHYSGSKEDLSGKRELDLKNTAQKSHRNTGKNESPQGKLNAEHQKVFEKAFISSVVEAELSQTSHNLMEGGNHQKTSSELPCLPLPPSSGGNSTGTGSSFGSLPSDGIVDVTESRTRTSSASCPSLKSQLRLSKTQRNSITSFGYSALQGTVDSSTSTTSSESSSRGRDKNSVGGCLESNSSFGSVERPVTSSGITKSKINPMVQSRLSKSPKNPSFEQETQTKLAPNRRSQSGSRISRLSTPSKLPAPGKSPDSRSTTPKSVFSPSTPNELPPTSANSKQRLKLAPLGLLPPSPSYTNQTSEPVYENAAAFKQHRVNEKQIPALKRVPSSMRPSGSSIGVPSVSARTNSCASNHIDTRRSRKGNPSASGLHRPRPIYPGVGAG</sequence>
<feature type="compositionally biased region" description="Polar residues" evidence="1">
    <location>
        <begin position="491"/>
        <end position="557"/>
    </location>
</feature>
<feature type="compositionally biased region" description="Low complexity" evidence="1">
    <location>
        <begin position="1"/>
        <end position="14"/>
    </location>
</feature>
<proteinExistence type="predicted"/>
<feature type="compositionally biased region" description="Polar residues" evidence="1">
    <location>
        <begin position="258"/>
        <end position="271"/>
    </location>
</feature>
<feature type="compositionally biased region" description="Polar residues" evidence="1">
    <location>
        <begin position="659"/>
        <end position="668"/>
    </location>
</feature>
<dbReference type="EMBL" id="EAAA01002915">
    <property type="status" value="NOT_ANNOTATED_CDS"/>
    <property type="molecule type" value="Genomic_DNA"/>
</dbReference>
<dbReference type="InParanoid" id="F6TT12"/>
<name>F6TT12_CIOIN</name>
<accession>F6TT12</accession>
<protein>
    <submittedName>
        <fullName evidence="2">Uncharacterized protein</fullName>
    </submittedName>
</protein>
<feature type="compositionally biased region" description="Low complexity" evidence="1">
    <location>
        <begin position="647"/>
        <end position="658"/>
    </location>
</feature>
<feature type="compositionally biased region" description="Basic and acidic residues" evidence="1">
    <location>
        <begin position="318"/>
        <end position="328"/>
    </location>
</feature>
<feature type="compositionally biased region" description="Basic and acidic residues" evidence="1">
    <location>
        <begin position="119"/>
        <end position="134"/>
    </location>
</feature>
<feature type="compositionally biased region" description="Low complexity" evidence="1">
    <location>
        <begin position="390"/>
        <end position="418"/>
    </location>
</feature>
<reference evidence="2" key="2">
    <citation type="journal article" date="2008" name="Genome Biol.">
        <title>Improved genome assembly and evidence-based global gene model set for the chordate Ciona intestinalis: new insight into intron and operon populations.</title>
        <authorList>
            <person name="Satou Y."/>
            <person name="Mineta K."/>
            <person name="Ogasawara M."/>
            <person name="Sasakura Y."/>
            <person name="Shoguchi E."/>
            <person name="Ueno K."/>
            <person name="Yamada L."/>
            <person name="Matsumoto J."/>
            <person name="Wasserscheid J."/>
            <person name="Dewar K."/>
            <person name="Wiley G.B."/>
            <person name="Macmil S.L."/>
            <person name="Roe B.A."/>
            <person name="Zeller R.W."/>
            <person name="Hastings K.E."/>
            <person name="Lemaire P."/>
            <person name="Lindquist E."/>
            <person name="Endo T."/>
            <person name="Hotta K."/>
            <person name="Inaba K."/>
        </authorList>
    </citation>
    <scope>NUCLEOTIDE SEQUENCE [LARGE SCALE GENOMIC DNA]</scope>
    <source>
        <strain evidence="2">wild type</strain>
    </source>
</reference>
<dbReference type="Ensembl" id="ENSCINT00000024341.2">
    <property type="protein sequence ID" value="ENSCINP00000024095.2"/>
    <property type="gene ID" value="ENSCING00000013039.2"/>
</dbReference>
<reference evidence="2" key="4">
    <citation type="submission" date="2025-09" db="UniProtKB">
        <authorList>
            <consortium name="Ensembl"/>
        </authorList>
    </citation>
    <scope>IDENTIFICATION</scope>
</reference>
<evidence type="ECO:0000313" key="3">
    <source>
        <dbReference type="Proteomes" id="UP000008144"/>
    </source>
</evidence>
<evidence type="ECO:0000256" key="1">
    <source>
        <dbReference type="SAM" id="MobiDB-lite"/>
    </source>
</evidence>